<dbReference type="InterPro" id="IPR045939">
    <property type="entry name" value="YhcR_N"/>
</dbReference>
<dbReference type="Pfam" id="PF19886">
    <property type="entry name" value="DUF6359"/>
    <property type="match status" value="1"/>
</dbReference>
<keyword evidence="5" id="KW-0255">Endonuclease</keyword>
<organism evidence="5 6">
    <name type="scientific">Knoellia remsis</name>
    <dbReference type="NCBI Taxonomy" id="407159"/>
    <lineage>
        <taxon>Bacteria</taxon>
        <taxon>Bacillati</taxon>
        <taxon>Actinomycetota</taxon>
        <taxon>Actinomycetes</taxon>
        <taxon>Micrococcales</taxon>
        <taxon>Intrasporangiaceae</taxon>
        <taxon>Knoellia</taxon>
    </lineage>
</organism>
<dbReference type="SUPFAM" id="SSF54060">
    <property type="entry name" value="His-Me finger endonucleases"/>
    <property type="match status" value="1"/>
</dbReference>
<comment type="caution">
    <text evidence="5">The sequence shown here is derived from an EMBL/GenBank/DDBJ whole genome shotgun (WGS) entry which is preliminary data.</text>
</comment>
<evidence type="ECO:0000256" key="3">
    <source>
        <dbReference type="SAM" id="MobiDB-lite"/>
    </source>
</evidence>
<dbReference type="Pfam" id="PF04231">
    <property type="entry name" value="Endonuclease_1"/>
    <property type="match status" value="1"/>
</dbReference>
<keyword evidence="1" id="KW-0540">Nuclease</keyword>
<dbReference type="GO" id="GO:0016787">
    <property type="term" value="F:hydrolase activity"/>
    <property type="evidence" value="ECO:0007669"/>
    <property type="project" value="UniProtKB-KW"/>
</dbReference>
<dbReference type="EMBL" id="PVTI01000017">
    <property type="protein sequence ID" value="PRY57020.1"/>
    <property type="molecule type" value="Genomic_DNA"/>
</dbReference>
<name>A0A2T0UGE6_9MICO</name>
<evidence type="ECO:0000259" key="4">
    <source>
        <dbReference type="Pfam" id="PF19886"/>
    </source>
</evidence>
<protein>
    <submittedName>
        <fullName evidence="5">Endonuclease I</fullName>
    </submittedName>
</protein>
<reference evidence="5 6" key="1">
    <citation type="submission" date="2018-03" db="EMBL/GenBank/DDBJ databases">
        <title>Genomic Encyclopedia of Archaeal and Bacterial Type Strains, Phase II (KMG-II): from individual species to whole genera.</title>
        <authorList>
            <person name="Goeker M."/>
        </authorList>
    </citation>
    <scope>NUCLEOTIDE SEQUENCE [LARGE SCALE GENOMIC DNA]</scope>
    <source>
        <strain evidence="5 6">ATCC BAA-1496</strain>
    </source>
</reference>
<evidence type="ECO:0000313" key="5">
    <source>
        <dbReference type="EMBL" id="PRY57020.1"/>
    </source>
</evidence>
<feature type="domain" description="Endonuclease YhcR N-terminal" evidence="4">
    <location>
        <begin position="69"/>
        <end position="172"/>
    </location>
</feature>
<keyword evidence="6" id="KW-1185">Reference proteome</keyword>
<sequence length="426" mass="44791">MPTSPSPASCAPGRGRAAGHGLASSARPPLRSRTVALVLVALLALTLGLAAAVALSTATARSASAATPLTVSQAIATQNGSTQTVRGYIVGEPVATTTVNRSNFTADYAIALADSASQTDTTKMLYVQLTTQWRSAWGLKSNPGNLGRLVDVTGQLTAYFSHPGLKNPTAITAAGTTASPTPTATATPSPTPTPTATGGTGYYAAAEGKTGAALRTALHDIISNQSVLTYDQVWTALKDTDQDPNNTANVIELYSGRSIAKTLNGPDPDDWNREHVWPQSKGGFGTTPGPGTDVHALRPEDVTVNADRGSLDFDNGGTAVNQCSDCWRDGDSFEPRDAVKGDVARMIFYMAIRYEGGDGFANLEPNDVTGNGSVPAIGKLSTLKAWSAADPPDAFEKRRNERIYAQWQGNRNPFIDNPQWVTSIWP</sequence>
<accession>A0A2T0UGE6</accession>
<keyword evidence="2" id="KW-0378">Hydrolase</keyword>
<dbReference type="PANTHER" id="PTHR33607:SF2">
    <property type="entry name" value="ENDONUCLEASE-1"/>
    <property type="match status" value="1"/>
</dbReference>
<dbReference type="AlphaFoldDB" id="A0A2T0UGE6"/>
<dbReference type="Proteomes" id="UP000237822">
    <property type="component" value="Unassembled WGS sequence"/>
</dbReference>
<evidence type="ECO:0000256" key="2">
    <source>
        <dbReference type="ARBA" id="ARBA00022801"/>
    </source>
</evidence>
<feature type="region of interest" description="Disordered" evidence="3">
    <location>
        <begin position="173"/>
        <end position="196"/>
    </location>
</feature>
<dbReference type="InterPro" id="IPR044925">
    <property type="entry name" value="His-Me_finger_sf"/>
</dbReference>
<dbReference type="GO" id="GO:0004519">
    <property type="term" value="F:endonuclease activity"/>
    <property type="evidence" value="ECO:0007669"/>
    <property type="project" value="UniProtKB-KW"/>
</dbReference>
<evidence type="ECO:0000313" key="6">
    <source>
        <dbReference type="Proteomes" id="UP000237822"/>
    </source>
</evidence>
<dbReference type="RefSeq" id="WP_106297979.1">
    <property type="nucleotide sequence ID" value="NZ_PVTI01000017.1"/>
</dbReference>
<dbReference type="OrthoDB" id="9800417at2"/>
<evidence type="ECO:0000256" key="1">
    <source>
        <dbReference type="ARBA" id="ARBA00022722"/>
    </source>
</evidence>
<dbReference type="PANTHER" id="PTHR33607">
    <property type="entry name" value="ENDONUCLEASE-1"/>
    <property type="match status" value="1"/>
</dbReference>
<dbReference type="InterPro" id="IPR007346">
    <property type="entry name" value="Endonuclease-I"/>
</dbReference>
<proteinExistence type="predicted"/>
<feature type="region of interest" description="Disordered" evidence="3">
    <location>
        <begin position="1"/>
        <end position="27"/>
    </location>
</feature>
<gene>
    <name evidence="5" type="ORF">BCF74_11725</name>
</gene>